<organism evidence="1 2">
    <name type="scientific">Treponema lecithinolyticum ATCC 700332</name>
    <dbReference type="NCBI Taxonomy" id="1321815"/>
    <lineage>
        <taxon>Bacteria</taxon>
        <taxon>Pseudomonadati</taxon>
        <taxon>Spirochaetota</taxon>
        <taxon>Spirochaetia</taxon>
        <taxon>Spirochaetales</taxon>
        <taxon>Treponemataceae</taxon>
        <taxon>Treponema</taxon>
    </lineage>
</organism>
<reference evidence="1 2" key="1">
    <citation type="submission" date="2013-08" db="EMBL/GenBank/DDBJ databases">
        <authorList>
            <person name="Weinstock G."/>
            <person name="Sodergren E."/>
            <person name="Wylie T."/>
            <person name="Fulton L."/>
            <person name="Fulton R."/>
            <person name="Fronick C."/>
            <person name="O'Laughlin M."/>
            <person name="Godfrey J."/>
            <person name="Miner T."/>
            <person name="Herter B."/>
            <person name="Appelbaum E."/>
            <person name="Cordes M."/>
            <person name="Lek S."/>
            <person name="Wollam A."/>
            <person name="Pepin K.H."/>
            <person name="Palsikar V.B."/>
            <person name="Mitreva M."/>
            <person name="Wilson R.K."/>
        </authorList>
    </citation>
    <scope>NUCLEOTIDE SEQUENCE [LARGE SCALE GENOMIC DNA]</scope>
    <source>
        <strain evidence="1 2">ATCC 700332</strain>
    </source>
</reference>
<protein>
    <submittedName>
        <fullName evidence="1">Uncharacterized protein</fullName>
    </submittedName>
</protein>
<evidence type="ECO:0000313" key="2">
    <source>
        <dbReference type="Proteomes" id="UP000016649"/>
    </source>
</evidence>
<evidence type="ECO:0000313" key="1">
    <source>
        <dbReference type="EMBL" id="ERJ93940.1"/>
    </source>
</evidence>
<comment type="caution">
    <text evidence="1">The sequence shown here is derived from an EMBL/GenBank/DDBJ whole genome shotgun (WGS) entry which is preliminary data.</text>
</comment>
<name>A0ABN0P0D1_TRELE</name>
<keyword evidence="2" id="KW-1185">Reference proteome</keyword>
<accession>A0ABN0P0D1</accession>
<sequence length="53" mass="6429">MNDVRRFRFARTAVFFLIALLNIRLSKNLIEKNYSKKLARLNIACYHYSKFIF</sequence>
<gene>
    <name evidence="1" type="ORF">HMPREF9193_00556</name>
</gene>
<proteinExistence type="predicted"/>
<dbReference type="EMBL" id="AWVH01000012">
    <property type="protein sequence ID" value="ERJ93940.1"/>
    <property type="molecule type" value="Genomic_DNA"/>
</dbReference>
<dbReference type="Proteomes" id="UP000016649">
    <property type="component" value="Unassembled WGS sequence"/>
</dbReference>